<feature type="region of interest" description="Disordered" evidence="1">
    <location>
        <begin position="170"/>
        <end position="192"/>
    </location>
</feature>
<evidence type="ECO:0000313" key="3">
    <source>
        <dbReference type="Proteomes" id="UP000193560"/>
    </source>
</evidence>
<evidence type="ECO:0000256" key="1">
    <source>
        <dbReference type="SAM" id="MobiDB-lite"/>
    </source>
</evidence>
<organism evidence="2 3">
    <name type="scientific">Absidia repens</name>
    <dbReference type="NCBI Taxonomy" id="90262"/>
    <lineage>
        <taxon>Eukaryota</taxon>
        <taxon>Fungi</taxon>
        <taxon>Fungi incertae sedis</taxon>
        <taxon>Mucoromycota</taxon>
        <taxon>Mucoromycotina</taxon>
        <taxon>Mucoromycetes</taxon>
        <taxon>Mucorales</taxon>
        <taxon>Cunninghamellaceae</taxon>
        <taxon>Absidia</taxon>
    </lineage>
</organism>
<feature type="compositionally biased region" description="Basic and acidic residues" evidence="1">
    <location>
        <begin position="297"/>
        <end position="309"/>
    </location>
</feature>
<proteinExistence type="predicted"/>
<dbReference type="AlphaFoldDB" id="A0A1X2IZM7"/>
<feature type="region of interest" description="Disordered" evidence="1">
    <location>
        <begin position="221"/>
        <end position="327"/>
    </location>
</feature>
<feature type="compositionally biased region" description="Basic and acidic residues" evidence="1">
    <location>
        <begin position="446"/>
        <end position="458"/>
    </location>
</feature>
<keyword evidence="3" id="KW-1185">Reference proteome</keyword>
<gene>
    <name evidence="2" type="ORF">BCR42DRAFT_399240</name>
</gene>
<evidence type="ECO:0000313" key="2">
    <source>
        <dbReference type="EMBL" id="ORZ25036.1"/>
    </source>
</evidence>
<accession>A0A1X2IZM7</accession>
<name>A0A1X2IZM7_9FUNG</name>
<protein>
    <submittedName>
        <fullName evidence="2">Uncharacterized protein</fullName>
    </submittedName>
</protein>
<reference evidence="2 3" key="1">
    <citation type="submission" date="2016-07" db="EMBL/GenBank/DDBJ databases">
        <title>Pervasive Adenine N6-methylation of Active Genes in Fungi.</title>
        <authorList>
            <consortium name="DOE Joint Genome Institute"/>
            <person name="Mondo S.J."/>
            <person name="Dannebaum R.O."/>
            <person name="Kuo R.C."/>
            <person name="Labutti K."/>
            <person name="Haridas S."/>
            <person name="Kuo A."/>
            <person name="Salamov A."/>
            <person name="Ahrendt S.R."/>
            <person name="Lipzen A."/>
            <person name="Sullivan W."/>
            <person name="Andreopoulos W.B."/>
            <person name="Clum A."/>
            <person name="Lindquist E."/>
            <person name="Daum C."/>
            <person name="Ramamoorthy G.K."/>
            <person name="Gryganskyi A."/>
            <person name="Culley D."/>
            <person name="Magnuson J.K."/>
            <person name="James T.Y."/>
            <person name="O'Malley M.A."/>
            <person name="Stajich J.E."/>
            <person name="Spatafora J.W."/>
            <person name="Visel A."/>
            <person name="Grigoriev I.V."/>
        </authorList>
    </citation>
    <scope>NUCLEOTIDE SEQUENCE [LARGE SCALE GENOMIC DNA]</scope>
    <source>
        <strain evidence="2 3">NRRL 1336</strain>
    </source>
</reference>
<feature type="compositionally biased region" description="Polar residues" evidence="1">
    <location>
        <begin position="227"/>
        <end position="236"/>
    </location>
</feature>
<feature type="region of interest" description="Disordered" evidence="1">
    <location>
        <begin position="439"/>
        <end position="477"/>
    </location>
</feature>
<dbReference type="Proteomes" id="UP000193560">
    <property type="component" value="Unassembled WGS sequence"/>
</dbReference>
<dbReference type="OrthoDB" id="2289325at2759"/>
<feature type="compositionally biased region" description="Polar residues" evidence="1">
    <location>
        <begin position="170"/>
        <end position="184"/>
    </location>
</feature>
<dbReference type="EMBL" id="MCGE01000001">
    <property type="protein sequence ID" value="ORZ25036.1"/>
    <property type="molecule type" value="Genomic_DNA"/>
</dbReference>
<sequence length="640" mass="71966">MIRSPLHLLISLQRFLYRSKARHKSSLIFSRPITKSTSWSATIALRIPKSSTPISAKSIPASVQQEPSHHLLRMMQRQSPTTLSSTTRRLLISRQSPGQSRAAVYVQSRTMLSSGNATNHQLTTVLNPAQFFTPRPPILGVHGGILPPPVPQTSLRSYANHPPWAIQQHQQMGPSVPLSPSSANIDMDDVDNSHDDDFCNNIRYHQHTHQRLLTNTKSVAATHDSTESNSRQQSYRPPNMRGMADLMERDNDDDRDDSRRDMDGMGSNRHSPGLVHRGQPPKKWSPRQKQTAISARRMSDMDVLRHDDLSLQTTKKRRSSASVDSTTNTIASKSATLNDDGTSELKDLTQQWYISIPMDLSLLMHPENPTSTPTSSEATPSSAAGNLFFMENAVSILDPIWMKSFDLWGKLIRNHLTKVMVLVQLIGLEAQRYYAKGRRRNSANDAMERHDHYDHPGDSDTSTGEVASLETPKLTTTATTTTRMDFKMMVMKKANTPSELRIYLPHQLCTPLPTTIQNIQLWVHQLMKDPPCFEVKYGEREPSTDDRDEEHGTTHRSNDLATAMMNDGLFDIPTDGMDDNADDRGMEMDDFSESNNGNDNDPWHIGPHYFQGIHSFLNHVDSMIDSSPAFATGGQRRFSL</sequence>
<comment type="caution">
    <text evidence="2">The sequence shown here is derived from an EMBL/GenBank/DDBJ whole genome shotgun (WGS) entry which is preliminary data.</text>
</comment>